<evidence type="ECO:0000313" key="2">
    <source>
        <dbReference type="Proteomes" id="UP000617340"/>
    </source>
</evidence>
<dbReference type="SUPFAM" id="SSF56801">
    <property type="entry name" value="Acetyl-CoA synthetase-like"/>
    <property type="match status" value="1"/>
</dbReference>
<dbReference type="Proteomes" id="UP000617340">
    <property type="component" value="Unassembled WGS sequence"/>
</dbReference>
<proteinExistence type="predicted"/>
<name>A0A834JEW9_VESGE</name>
<accession>A0A834JEW9</accession>
<protein>
    <submittedName>
        <fullName evidence="1">Uncharacterized protein</fullName>
    </submittedName>
</protein>
<reference evidence="1" key="1">
    <citation type="journal article" date="2020" name="G3 (Bethesda)">
        <title>High-Quality Assemblies for Three Invasive Social Wasps from the &lt;i&gt;Vespula&lt;/i&gt; Genus.</title>
        <authorList>
            <person name="Harrop T.W.R."/>
            <person name="Guhlin J."/>
            <person name="McLaughlin G.M."/>
            <person name="Permina E."/>
            <person name="Stockwell P."/>
            <person name="Gilligan J."/>
            <person name="Le Lec M.F."/>
            <person name="Gruber M.A.M."/>
            <person name="Quinn O."/>
            <person name="Lovegrove M."/>
            <person name="Duncan E.J."/>
            <person name="Remnant E.J."/>
            <person name="Van Eeckhoven J."/>
            <person name="Graham B."/>
            <person name="Knapp R.A."/>
            <person name="Langford K.W."/>
            <person name="Kronenberg Z."/>
            <person name="Press M.O."/>
            <person name="Eacker S.M."/>
            <person name="Wilson-Rankin E.E."/>
            <person name="Purcell J."/>
            <person name="Lester P.J."/>
            <person name="Dearden P.K."/>
        </authorList>
    </citation>
    <scope>NUCLEOTIDE SEQUENCE</scope>
    <source>
        <strain evidence="1">Linc-1</strain>
    </source>
</reference>
<dbReference type="InterPro" id="IPR045851">
    <property type="entry name" value="AMP-bd_C_sf"/>
</dbReference>
<comment type="caution">
    <text evidence="1">The sequence shown here is derived from an EMBL/GenBank/DDBJ whole genome shotgun (WGS) entry which is preliminary data.</text>
</comment>
<organism evidence="1 2">
    <name type="scientific">Vespula germanica</name>
    <name type="common">German yellow jacket</name>
    <name type="synonym">Paravespula germanica</name>
    <dbReference type="NCBI Taxonomy" id="30212"/>
    <lineage>
        <taxon>Eukaryota</taxon>
        <taxon>Metazoa</taxon>
        <taxon>Ecdysozoa</taxon>
        <taxon>Arthropoda</taxon>
        <taxon>Hexapoda</taxon>
        <taxon>Insecta</taxon>
        <taxon>Pterygota</taxon>
        <taxon>Neoptera</taxon>
        <taxon>Endopterygota</taxon>
        <taxon>Hymenoptera</taxon>
        <taxon>Apocrita</taxon>
        <taxon>Aculeata</taxon>
        <taxon>Vespoidea</taxon>
        <taxon>Vespidae</taxon>
        <taxon>Vespinae</taxon>
        <taxon>Vespula</taxon>
    </lineage>
</organism>
<keyword evidence="2" id="KW-1185">Reference proteome</keyword>
<dbReference type="AlphaFoldDB" id="A0A834JEW9"/>
<dbReference type="Gene3D" id="3.30.300.30">
    <property type="match status" value="1"/>
</dbReference>
<evidence type="ECO:0000313" key="1">
    <source>
        <dbReference type="EMBL" id="KAF7387343.1"/>
    </source>
</evidence>
<dbReference type="EMBL" id="JACSDZ010000014">
    <property type="protein sequence ID" value="KAF7387343.1"/>
    <property type="molecule type" value="Genomic_DNA"/>
</dbReference>
<sequence>MVNRLLRSGYFKKYNVSIITKVYVDDSIFTSRSQINFQKFCPNSYIIKMYEWLQPVILFITTRIINFLLSINKEIMKYKSIQISPSKIEIFFQSHTDVPEVVVVDIPYILEDEHPIAFVTKVPRSKVYKRKFKKLISKNSDFNHL</sequence>
<gene>
    <name evidence="1" type="ORF">HZH68_013020</name>
</gene>